<proteinExistence type="predicted"/>
<keyword evidence="1" id="KW-0812">Transmembrane</keyword>
<evidence type="ECO:0000256" key="1">
    <source>
        <dbReference type="SAM" id="Phobius"/>
    </source>
</evidence>
<keyword evidence="1" id="KW-0472">Membrane</keyword>
<dbReference type="Proteomes" id="UP000032552">
    <property type="component" value="Unassembled WGS sequence"/>
</dbReference>
<evidence type="ECO:0000313" key="2">
    <source>
        <dbReference type="EMBL" id="GAN37769.1"/>
    </source>
</evidence>
<sequence length="186" mass="20006">MYQPSQMKEVTDMDNRLQLRQQNKKHAHRGLKIFSIIMGVLILLIIAGVFFFPQLNNTVRNVTGNDTPVDSAVKARLVSGITAQKTGDATTDAAIQRAADTLKATKMSTIMAAAKDQDQAASLLQKASGVNHSQAEMAAAALFQESSVTPIRQAIASGDYYQAYQDAKTLQQQGGTSALTSFLSGQ</sequence>
<reference evidence="3" key="1">
    <citation type="submission" date="2014-05" db="EMBL/GenBank/DDBJ databases">
        <title>Whole genome sequencing of Lactobacillus casei NRIC0644.</title>
        <authorList>
            <person name="Atarashi H."/>
            <person name="Yoshida Y."/>
            <person name="Fujimura S."/>
            <person name="Tanaka N."/>
            <person name="Shiwa Y."/>
            <person name="Yoshikawa H."/>
            <person name="Okada S."/>
            <person name="Nakagawa J."/>
        </authorList>
    </citation>
    <scope>NUCLEOTIDE SEQUENCE [LARGE SCALE GENOMIC DNA]</scope>
    <source>
        <strain evidence="3">NRIC0644</strain>
    </source>
</reference>
<evidence type="ECO:0000313" key="3">
    <source>
        <dbReference type="Proteomes" id="UP000032552"/>
    </source>
</evidence>
<organism evidence="2 3">
    <name type="scientific">Lacticaseibacillus paracasei NRIC 0644</name>
    <dbReference type="NCBI Taxonomy" id="1435038"/>
    <lineage>
        <taxon>Bacteria</taxon>
        <taxon>Bacillati</taxon>
        <taxon>Bacillota</taxon>
        <taxon>Bacilli</taxon>
        <taxon>Lactobacillales</taxon>
        <taxon>Lactobacillaceae</taxon>
        <taxon>Lacticaseibacillus</taxon>
    </lineage>
</organism>
<name>A0A0C9Q052_LACPA</name>
<dbReference type="EMBL" id="BAYM01000248">
    <property type="protein sequence ID" value="GAN37769.1"/>
    <property type="molecule type" value="Genomic_DNA"/>
</dbReference>
<dbReference type="AlphaFoldDB" id="A0A0C9Q052"/>
<feature type="transmembrane region" description="Helical" evidence="1">
    <location>
        <begin position="30"/>
        <end position="52"/>
    </location>
</feature>
<comment type="caution">
    <text evidence="2">The sequence shown here is derived from an EMBL/GenBank/DDBJ whole genome shotgun (WGS) entry which is preliminary data.</text>
</comment>
<gene>
    <name evidence="2" type="ORF">LC0644_2358</name>
</gene>
<protein>
    <submittedName>
        <fullName evidence="2">Uncharacterized protein</fullName>
    </submittedName>
</protein>
<keyword evidence="1" id="KW-1133">Transmembrane helix</keyword>
<accession>A0A0C9Q052</accession>